<dbReference type="GO" id="GO:0003700">
    <property type="term" value="F:DNA-binding transcription factor activity"/>
    <property type="evidence" value="ECO:0007669"/>
    <property type="project" value="InterPro"/>
</dbReference>
<dbReference type="GO" id="GO:0005634">
    <property type="term" value="C:nucleus"/>
    <property type="evidence" value="ECO:0007669"/>
    <property type="project" value="InterPro"/>
</dbReference>
<dbReference type="PANTHER" id="PTHR48019">
    <property type="entry name" value="SERUM RESPONSE FACTOR HOMOLOG"/>
    <property type="match status" value="1"/>
</dbReference>
<keyword evidence="3" id="KW-1185">Reference proteome</keyword>
<reference evidence="2" key="1">
    <citation type="journal article" date="2023" name="Science">
        <title>Elucidation of the pathway for biosynthesis of saponin adjuvants from the soapbark tree.</title>
        <authorList>
            <person name="Reed J."/>
            <person name="Orme A."/>
            <person name="El-Demerdash A."/>
            <person name="Owen C."/>
            <person name="Martin L.B.B."/>
            <person name="Misra R.C."/>
            <person name="Kikuchi S."/>
            <person name="Rejzek M."/>
            <person name="Martin A.C."/>
            <person name="Harkess A."/>
            <person name="Leebens-Mack J."/>
            <person name="Louveau T."/>
            <person name="Stephenson M.J."/>
            <person name="Osbourn A."/>
        </authorList>
    </citation>
    <scope>NUCLEOTIDE SEQUENCE</scope>
    <source>
        <strain evidence="2">S10</strain>
    </source>
</reference>
<feature type="domain" description="K-box" evidence="1">
    <location>
        <begin position="49"/>
        <end position="139"/>
    </location>
</feature>
<dbReference type="PROSITE" id="PS51297">
    <property type="entry name" value="K_BOX"/>
    <property type="match status" value="1"/>
</dbReference>
<evidence type="ECO:0000313" key="3">
    <source>
        <dbReference type="Proteomes" id="UP001163823"/>
    </source>
</evidence>
<protein>
    <submittedName>
        <fullName evidence="2">MADS-box transcription factor</fullName>
    </submittedName>
</protein>
<dbReference type="Pfam" id="PF01486">
    <property type="entry name" value="K-box"/>
    <property type="match status" value="1"/>
</dbReference>
<proteinExistence type="predicted"/>
<dbReference type="EMBL" id="JARAOO010000003">
    <property type="protein sequence ID" value="KAJ7975626.1"/>
    <property type="molecule type" value="Genomic_DNA"/>
</dbReference>
<name>A0AAD7Q678_QUISA</name>
<organism evidence="2 3">
    <name type="scientific">Quillaja saponaria</name>
    <name type="common">Soap bark tree</name>
    <dbReference type="NCBI Taxonomy" id="32244"/>
    <lineage>
        <taxon>Eukaryota</taxon>
        <taxon>Viridiplantae</taxon>
        <taxon>Streptophyta</taxon>
        <taxon>Embryophyta</taxon>
        <taxon>Tracheophyta</taxon>
        <taxon>Spermatophyta</taxon>
        <taxon>Magnoliopsida</taxon>
        <taxon>eudicotyledons</taxon>
        <taxon>Gunneridae</taxon>
        <taxon>Pentapetalae</taxon>
        <taxon>rosids</taxon>
        <taxon>fabids</taxon>
        <taxon>Fabales</taxon>
        <taxon>Quillajaceae</taxon>
        <taxon>Quillaja</taxon>
    </lineage>
</organism>
<gene>
    <name evidence="2" type="ORF">O6P43_005521</name>
</gene>
<comment type="caution">
    <text evidence="2">The sequence shown here is derived from an EMBL/GenBank/DDBJ whole genome shotgun (WGS) entry which is preliminary data.</text>
</comment>
<dbReference type="AlphaFoldDB" id="A0AAD7Q678"/>
<dbReference type="Proteomes" id="UP001163823">
    <property type="component" value="Chromosome 3"/>
</dbReference>
<dbReference type="InterPro" id="IPR002487">
    <property type="entry name" value="TF_Kbox"/>
</dbReference>
<evidence type="ECO:0000313" key="2">
    <source>
        <dbReference type="EMBL" id="KAJ7975626.1"/>
    </source>
</evidence>
<dbReference type="KEGG" id="qsa:O6P43_005521"/>
<accession>A0AAD7Q678</accession>
<evidence type="ECO:0000259" key="1">
    <source>
        <dbReference type="PROSITE" id="PS51297"/>
    </source>
</evidence>
<dbReference type="InterPro" id="IPR050142">
    <property type="entry name" value="MADS-box/MEF2_TF"/>
</dbReference>
<sequence length="143" mass="16909">MLRLPLLYSPPSGKLCHFCTTDMNSILQRYRHWCYTSQVNNGVEHESDSETLYHEVLTLRAKYESLQLLERHLLGEDIEPLNMKELEILENKLDRSLSQIRERKTQKLFEQMKELWIKGHKLAEINRQLTSELGEGDECNRGH</sequence>